<proteinExistence type="predicted"/>
<dbReference type="Pfam" id="PF00501">
    <property type="entry name" value="AMP-binding"/>
    <property type="match status" value="1"/>
</dbReference>
<accession>A0A9W7YFZ4</accession>
<dbReference type="GO" id="GO:0004467">
    <property type="term" value="F:long-chain fatty acid-CoA ligase activity"/>
    <property type="evidence" value="ECO:0007669"/>
    <property type="project" value="UniProtKB-EC"/>
</dbReference>
<keyword evidence="2" id="KW-0067">ATP-binding</keyword>
<dbReference type="GO" id="GO:0005524">
    <property type="term" value="F:ATP binding"/>
    <property type="evidence" value="ECO:0007669"/>
    <property type="project" value="UniProtKB-KW"/>
</dbReference>
<comment type="caution">
    <text evidence="5">The sequence shown here is derived from an EMBL/GenBank/DDBJ whole genome shotgun (WGS) entry which is preliminary data.</text>
</comment>
<evidence type="ECO:0000256" key="2">
    <source>
        <dbReference type="ARBA" id="ARBA00022840"/>
    </source>
</evidence>
<dbReference type="GO" id="GO:0016020">
    <property type="term" value="C:membrane"/>
    <property type="evidence" value="ECO:0007669"/>
    <property type="project" value="TreeGrafter"/>
</dbReference>
<name>A0A9W7YFZ4_9FUNG</name>
<dbReference type="PANTHER" id="PTHR43272:SF33">
    <property type="entry name" value="AMP-BINDING DOMAIN-CONTAINING PROTEIN-RELATED"/>
    <property type="match status" value="1"/>
</dbReference>
<keyword evidence="6" id="KW-1185">Reference proteome</keyword>
<sequence length="676" mass="71020">MSAVDPATVVLAAAAALAAAVYLYYYSPRANQPDVHPLQLAQQASVSRVRESPRESPVYRSKSAPEGARLLATPPDEPRDLRCAFRAGRRTQRPDALRMVAGDKLCCLSSEELAGRVRSFAAGLLRLLGESAARPRSAVLALPGSAEAVVAFQACIEAGVVAIPVAASEPAAALARVIAHSGSAVLVTTAALATTLAPLLDAPALAHIVVAGVPGSSGAATLIPFGDLEQGAVLDADPEISPADIAYVLYAADAPGGPRGVAVTHANALAALAGLESGLPPTQAVSSSDVFMSVAPMAEAANLALINLALMRGCSLGLAETPDAEEFAAQACLVRPTLTYVNSLVTRDLVQLFRTHTQQYPWLERRLFESGYRCAVDSLMRGVAPKVNLWDLLYARHFRSALGGRLRLLYVDGRRTPSKDIEWLRAVHGAKVIPVFGPPETSGVATAGQFFDYATAIETHNVGPPLACNEIKLVDAEHAGLLAEDQPNPRGAVAVRGPNVAGLWWNDPSTATPDDGWVVLPCYGEILPNGTIDIIGSRETVLASALSPTGRLLVERLEHALASSPAVIDVCVAAQSASSGLGILVYPQPMELAAAARRMKKEYRLQSISSYPWCAEYIRQRLVEAGQQAGFQWLAQLPAASMRVKLVAGPFSPANALAFSDGAFNRAAVQAALDAS</sequence>
<dbReference type="InterPro" id="IPR000873">
    <property type="entry name" value="AMP-dep_synth/lig_dom"/>
</dbReference>
<evidence type="ECO:0000313" key="6">
    <source>
        <dbReference type="Proteomes" id="UP001143981"/>
    </source>
</evidence>
<dbReference type="Proteomes" id="UP001143981">
    <property type="component" value="Unassembled WGS sequence"/>
</dbReference>
<dbReference type="AlphaFoldDB" id="A0A9W7YFZ4"/>
<dbReference type="PANTHER" id="PTHR43272">
    <property type="entry name" value="LONG-CHAIN-FATTY-ACID--COA LIGASE"/>
    <property type="match status" value="1"/>
</dbReference>
<dbReference type="EC" id="6.2.1.3" evidence="5"/>
<dbReference type="InterPro" id="IPR042099">
    <property type="entry name" value="ANL_N_sf"/>
</dbReference>
<evidence type="ECO:0000259" key="4">
    <source>
        <dbReference type="Pfam" id="PF00501"/>
    </source>
</evidence>
<keyword evidence="1" id="KW-0547">Nucleotide-binding</keyword>
<evidence type="ECO:0000256" key="1">
    <source>
        <dbReference type="ARBA" id="ARBA00022741"/>
    </source>
</evidence>
<protein>
    <submittedName>
        <fullName evidence="5">Medium-chain fatty acid-CoA ligase faa2</fullName>
        <ecNumber evidence="5">6.2.1.3</ecNumber>
    </submittedName>
</protein>
<gene>
    <name evidence="5" type="primary">FAA2_2</name>
    <name evidence="5" type="ORF">LPJ61_001431</name>
</gene>
<dbReference type="SUPFAM" id="SSF56801">
    <property type="entry name" value="Acetyl-CoA synthetase-like"/>
    <property type="match status" value="1"/>
</dbReference>
<evidence type="ECO:0000313" key="5">
    <source>
        <dbReference type="EMBL" id="KAJ1733697.1"/>
    </source>
</evidence>
<dbReference type="Gene3D" id="3.40.50.12780">
    <property type="entry name" value="N-terminal domain of ligase-like"/>
    <property type="match status" value="1"/>
</dbReference>
<reference evidence="5" key="1">
    <citation type="submission" date="2022-07" db="EMBL/GenBank/DDBJ databases">
        <title>Phylogenomic reconstructions and comparative analyses of Kickxellomycotina fungi.</title>
        <authorList>
            <person name="Reynolds N.K."/>
            <person name="Stajich J.E."/>
            <person name="Barry K."/>
            <person name="Grigoriev I.V."/>
            <person name="Crous P."/>
            <person name="Smith M.E."/>
        </authorList>
    </citation>
    <scope>NUCLEOTIDE SEQUENCE</scope>
    <source>
        <strain evidence="5">BCRC 34381</strain>
    </source>
</reference>
<feature type="domain" description="AMP-dependent synthetase/ligase" evidence="4">
    <location>
        <begin position="92"/>
        <end position="502"/>
    </location>
</feature>
<keyword evidence="5" id="KW-0436">Ligase</keyword>
<feature type="region of interest" description="Disordered" evidence="3">
    <location>
        <begin position="44"/>
        <end position="75"/>
    </location>
</feature>
<organism evidence="5 6">
    <name type="scientific">Coemansia biformis</name>
    <dbReference type="NCBI Taxonomy" id="1286918"/>
    <lineage>
        <taxon>Eukaryota</taxon>
        <taxon>Fungi</taxon>
        <taxon>Fungi incertae sedis</taxon>
        <taxon>Zoopagomycota</taxon>
        <taxon>Kickxellomycotina</taxon>
        <taxon>Kickxellomycetes</taxon>
        <taxon>Kickxellales</taxon>
        <taxon>Kickxellaceae</taxon>
        <taxon>Coemansia</taxon>
    </lineage>
</organism>
<dbReference type="OrthoDB" id="1700726at2759"/>
<evidence type="ECO:0000256" key="3">
    <source>
        <dbReference type="SAM" id="MobiDB-lite"/>
    </source>
</evidence>
<dbReference type="EMBL" id="JANBOI010000121">
    <property type="protein sequence ID" value="KAJ1733697.1"/>
    <property type="molecule type" value="Genomic_DNA"/>
</dbReference>